<dbReference type="AlphaFoldDB" id="A0AA93BLK9"/>
<evidence type="ECO:0000313" key="1">
    <source>
        <dbReference type="EMBL" id="RHK43973.1"/>
    </source>
</evidence>
<dbReference type="Proteomes" id="UP000284562">
    <property type="component" value="Unassembled WGS sequence"/>
</dbReference>
<name>A0AA93BLK9_9BACT</name>
<reference evidence="1 2" key="1">
    <citation type="submission" date="2018-08" db="EMBL/GenBank/DDBJ databases">
        <title>A genome reference for cultivated species of the human gut microbiota.</title>
        <authorList>
            <person name="Zou Y."/>
            <person name="Xue W."/>
            <person name="Luo G."/>
        </authorList>
    </citation>
    <scope>NUCLEOTIDE SEQUENCE [LARGE SCALE GENOMIC DNA]</scope>
    <source>
        <strain evidence="1 2">AF43-2</strain>
    </source>
</reference>
<evidence type="ECO:0000313" key="2">
    <source>
        <dbReference type="Proteomes" id="UP000284562"/>
    </source>
</evidence>
<feature type="non-terminal residue" evidence="1">
    <location>
        <position position="99"/>
    </location>
</feature>
<organism evidence="1 2">
    <name type="scientific">Segatella copri</name>
    <dbReference type="NCBI Taxonomy" id="165179"/>
    <lineage>
        <taxon>Bacteria</taxon>
        <taxon>Pseudomonadati</taxon>
        <taxon>Bacteroidota</taxon>
        <taxon>Bacteroidia</taxon>
        <taxon>Bacteroidales</taxon>
        <taxon>Prevotellaceae</taxon>
        <taxon>Segatella</taxon>
    </lineage>
</organism>
<comment type="caution">
    <text evidence="1">The sequence shown here is derived from an EMBL/GenBank/DDBJ whole genome shotgun (WGS) entry which is preliminary data.</text>
</comment>
<gene>
    <name evidence="1" type="ORF">DW064_15840</name>
</gene>
<accession>A0AA93BLK9</accession>
<protein>
    <submittedName>
        <fullName evidence="1">Uncharacterized protein</fullName>
    </submittedName>
</protein>
<proteinExistence type="predicted"/>
<dbReference type="EMBL" id="QRNN01000150">
    <property type="protein sequence ID" value="RHK43973.1"/>
    <property type="molecule type" value="Genomic_DNA"/>
</dbReference>
<sequence length="99" mass="11474">MKCFLVDKDNKYYHLSLKELGDEVWTIDSYAFNSAMHLSQELTNCQVTALNILDNLDSRYGLQGKNVLSVIDSTHYTYDLFTDKYEISAINIDNINRKI</sequence>